<reference evidence="2" key="1">
    <citation type="submission" date="2020-09" db="EMBL/GenBank/DDBJ databases">
        <title>Pelagicoccus enzymogenes sp. nov. with an EPS production, isolated from marine sediment.</title>
        <authorList>
            <person name="Feng X."/>
        </authorList>
    </citation>
    <scope>NUCLEOTIDE SEQUENCE</scope>
    <source>
        <strain evidence="2">NFK12</strain>
    </source>
</reference>
<feature type="transmembrane region" description="Helical" evidence="1">
    <location>
        <begin position="12"/>
        <end position="29"/>
    </location>
</feature>
<dbReference type="AlphaFoldDB" id="A0A927F857"/>
<keyword evidence="1" id="KW-0812">Transmembrane</keyword>
<dbReference type="RefSeq" id="WP_191617353.1">
    <property type="nucleotide sequence ID" value="NZ_JACYFG010000035.1"/>
</dbReference>
<keyword evidence="1" id="KW-0472">Membrane</keyword>
<evidence type="ECO:0000256" key="1">
    <source>
        <dbReference type="SAM" id="Phobius"/>
    </source>
</evidence>
<sequence>MNETNGITDSSWIWGSVWIFYALFYGRYFKHVAKRLKPDLKLVDVQGSPERLARKALSCKRFAFFLTIPTVLEFIRPTDFTHGLITLAPCVFGIWVMYSVWSEVFRSKVPKADPSSAKYRERS</sequence>
<proteinExistence type="predicted"/>
<protein>
    <submittedName>
        <fullName evidence="2">Uncharacterized protein</fullName>
    </submittedName>
</protein>
<evidence type="ECO:0000313" key="2">
    <source>
        <dbReference type="EMBL" id="MBD5780242.1"/>
    </source>
</evidence>
<evidence type="ECO:0000313" key="3">
    <source>
        <dbReference type="Proteomes" id="UP000622317"/>
    </source>
</evidence>
<keyword evidence="1" id="KW-1133">Transmembrane helix</keyword>
<name>A0A927F857_9BACT</name>
<feature type="transmembrane region" description="Helical" evidence="1">
    <location>
        <begin position="81"/>
        <end position="101"/>
    </location>
</feature>
<dbReference type="EMBL" id="JACYFG010000035">
    <property type="protein sequence ID" value="MBD5780242.1"/>
    <property type="molecule type" value="Genomic_DNA"/>
</dbReference>
<gene>
    <name evidence="2" type="ORF">IEN85_12130</name>
</gene>
<keyword evidence="3" id="KW-1185">Reference proteome</keyword>
<comment type="caution">
    <text evidence="2">The sequence shown here is derived from an EMBL/GenBank/DDBJ whole genome shotgun (WGS) entry which is preliminary data.</text>
</comment>
<accession>A0A927F857</accession>
<dbReference type="Proteomes" id="UP000622317">
    <property type="component" value="Unassembled WGS sequence"/>
</dbReference>
<organism evidence="2 3">
    <name type="scientific">Pelagicoccus enzymogenes</name>
    <dbReference type="NCBI Taxonomy" id="2773457"/>
    <lineage>
        <taxon>Bacteria</taxon>
        <taxon>Pseudomonadati</taxon>
        <taxon>Verrucomicrobiota</taxon>
        <taxon>Opitutia</taxon>
        <taxon>Puniceicoccales</taxon>
        <taxon>Pelagicoccaceae</taxon>
        <taxon>Pelagicoccus</taxon>
    </lineage>
</organism>